<keyword evidence="5 7" id="KW-0472">Membrane</keyword>
<dbReference type="Pfam" id="PF03743">
    <property type="entry name" value="TrbI"/>
    <property type="match status" value="1"/>
</dbReference>
<feature type="compositionally biased region" description="Polar residues" evidence="6">
    <location>
        <begin position="223"/>
        <end position="240"/>
    </location>
</feature>
<feature type="compositionally biased region" description="Low complexity" evidence="6">
    <location>
        <begin position="190"/>
        <end position="215"/>
    </location>
</feature>
<evidence type="ECO:0000256" key="1">
    <source>
        <dbReference type="ARBA" id="ARBA00004167"/>
    </source>
</evidence>
<keyword evidence="3 7" id="KW-0812">Transmembrane</keyword>
<evidence type="ECO:0000256" key="6">
    <source>
        <dbReference type="SAM" id="MobiDB-lite"/>
    </source>
</evidence>
<feature type="compositionally biased region" description="Low complexity" evidence="6">
    <location>
        <begin position="17"/>
        <end position="28"/>
    </location>
</feature>
<evidence type="ECO:0000256" key="4">
    <source>
        <dbReference type="ARBA" id="ARBA00022989"/>
    </source>
</evidence>
<evidence type="ECO:0000256" key="5">
    <source>
        <dbReference type="ARBA" id="ARBA00023136"/>
    </source>
</evidence>
<proteinExistence type="inferred from homology"/>
<dbReference type="GO" id="GO:0016020">
    <property type="term" value="C:membrane"/>
    <property type="evidence" value="ECO:0007669"/>
    <property type="project" value="UniProtKB-SubCell"/>
</dbReference>
<dbReference type="Gene3D" id="2.40.128.260">
    <property type="entry name" value="Type IV secretion system, VirB10/TraB/TrbI"/>
    <property type="match status" value="2"/>
</dbReference>
<dbReference type="EMBL" id="KY296095">
    <property type="protein sequence ID" value="ASD54078.1"/>
    <property type="molecule type" value="Genomic_DNA"/>
</dbReference>
<reference evidence="8" key="1">
    <citation type="journal article" date="2018" name="Virulence">
        <title>Coexistence of two novel resistance plasmids, blaKPC-2-carrying p14057A and tetA(A) -carrying p14057B, in Pseudomonas aeruginosa.</title>
        <authorList>
            <person name="Shi L."/>
            <person name="Liang Q."/>
            <person name="Feng J."/>
            <person name="Zhan Z."/>
            <person name="Zhao Y."/>
            <person name="Yang W."/>
            <person name="Yang H."/>
            <person name="Chen Y."/>
            <person name="Huang M."/>
            <person name="Tong Y."/>
            <person name="Li X."/>
            <person name="Yin Z."/>
            <person name="Wang J."/>
            <person name="Zhou D."/>
        </authorList>
    </citation>
    <scope>NUCLEOTIDE SEQUENCE</scope>
    <source>
        <plasmid evidence="8">p14057A</plasmid>
    </source>
</reference>
<name>A0A218MAR4_PSEAI</name>
<sequence length="450" mass="47443">MTSNTEPLDPKDHQADDQVQGADAAAEASTQARGAFDLRKGKIKREGRSGLYVGIGVLVLVVVAIIVAGWMWVISEMRSDTSDIDESQVKADATLEVQEQDDATMQRIKEQKIREMEEAQRRAAAEAEAARTPAAEAPAEHVERGSTSTSATPAGSTTTASNQDVPPSPLERKLAGGVVVQAQVASGSAYNASSTAGSNSGAGRPAAGAGTPPTALDLMGQGQADSGSSGVALDTDTNSGRARLDQLGGTTFVPSKAVLAPPGKYLVRHNTYTSCVLYTEIVTDNPSLIECRLTEPLYSADGSTVIAEAGDRLTGEQRTEVRPGQTRVFTAWTELETASGVRARLDSLGAGPMGASGTEAYIDKHLADRFMGAVMLSVFKDGMQILVNRSQKNNSDGYTVNNTESSVENMADRALENSINIPPTAYILPGTVMTVVVARDIDFSTVFENR</sequence>
<evidence type="ECO:0000313" key="8">
    <source>
        <dbReference type="EMBL" id="ASD54078.1"/>
    </source>
</evidence>
<feature type="compositionally biased region" description="Low complexity" evidence="6">
    <location>
        <begin position="145"/>
        <end position="161"/>
    </location>
</feature>
<comment type="subcellular location">
    <subcellularLocation>
        <location evidence="1">Membrane</location>
        <topology evidence="1">Single-pass membrane protein</topology>
    </subcellularLocation>
</comment>
<dbReference type="RefSeq" id="WP_052152841.1">
    <property type="nucleotide sequence ID" value="NZ_CP077974.1"/>
</dbReference>
<accession>A0A218MAR4</accession>
<keyword evidence="8" id="KW-0614">Plasmid</keyword>
<geneLocation type="plasmid" evidence="8">
    <name>p14057A</name>
</geneLocation>
<feature type="region of interest" description="Disordered" evidence="6">
    <location>
        <begin position="115"/>
        <end position="171"/>
    </location>
</feature>
<evidence type="ECO:0000256" key="3">
    <source>
        <dbReference type="ARBA" id="ARBA00022692"/>
    </source>
</evidence>
<dbReference type="InterPro" id="IPR042217">
    <property type="entry name" value="T4SS_VirB10/TrbI"/>
</dbReference>
<evidence type="ECO:0000256" key="7">
    <source>
        <dbReference type="SAM" id="Phobius"/>
    </source>
</evidence>
<gene>
    <name evidence="8" type="primary">virB10</name>
</gene>
<feature type="region of interest" description="Disordered" evidence="6">
    <location>
        <begin position="1"/>
        <end position="28"/>
    </location>
</feature>
<protein>
    <submittedName>
        <fullName evidence="8">Type IV secretion system protein VirB10</fullName>
    </submittedName>
</protein>
<dbReference type="AlphaFoldDB" id="A0A218MAR4"/>
<feature type="transmembrane region" description="Helical" evidence="7">
    <location>
        <begin position="49"/>
        <end position="73"/>
    </location>
</feature>
<dbReference type="InterPro" id="IPR005498">
    <property type="entry name" value="T4SS_VirB10/TraB/TrbI"/>
</dbReference>
<evidence type="ECO:0000256" key="2">
    <source>
        <dbReference type="ARBA" id="ARBA00010265"/>
    </source>
</evidence>
<feature type="compositionally biased region" description="Basic and acidic residues" evidence="6">
    <location>
        <begin position="115"/>
        <end position="129"/>
    </location>
</feature>
<keyword evidence="4 7" id="KW-1133">Transmembrane helix</keyword>
<dbReference type="CDD" id="cd16429">
    <property type="entry name" value="VirB10"/>
    <property type="match status" value="1"/>
</dbReference>
<feature type="region of interest" description="Disordered" evidence="6">
    <location>
        <begin position="190"/>
        <end position="240"/>
    </location>
</feature>
<comment type="similarity">
    <text evidence="2">Belongs to the TrbI/VirB10 family.</text>
</comment>
<organism evidence="8">
    <name type="scientific">Pseudomonas aeruginosa</name>
    <dbReference type="NCBI Taxonomy" id="287"/>
    <lineage>
        <taxon>Bacteria</taxon>
        <taxon>Pseudomonadati</taxon>
        <taxon>Pseudomonadota</taxon>
        <taxon>Gammaproteobacteria</taxon>
        <taxon>Pseudomonadales</taxon>
        <taxon>Pseudomonadaceae</taxon>
        <taxon>Pseudomonas</taxon>
    </lineage>
</organism>